<evidence type="ECO:0000313" key="2">
    <source>
        <dbReference type="Proteomes" id="UP000245698"/>
    </source>
</evidence>
<organism evidence="1 2">
    <name type="scientific">Mesorhizobium delmotii</name>
    <dbReference type="NCBI Taxonomy" id="1631247"/>
    <lineage>
        <taxon>Bacteria</taxon>
        <taxon>Pseudomonadati</taxon>
        <taxon>Pseudomonadota</taxon>
        <taxon>Alphaproteobacteria</taxon>
        <taxon>Hyphomicrobiales</taxon>
        <taxon>Phyllobacteriaceae</taxon>
        <taxon>Mesorhizobium</taxon>
    </lineage>
</organism>
<proteinExistence type="predicted"/>
<gene>
    <name evidence="1" type="ORF">BQ8482_210048</name>
</gene>
<sequence>MPGLASKGHSDRFTVLSGYVFANVGLGEREPIRSDGDSEHGKENAACNQEGAIRNGPAIRRAFWVDQPDMGIADTYRERQLAAAALALMDDLARGECDVAADGFDFNLAALAPQPCVDRRDAGIPEDNVGLRAGADSIQRLDQTKLGARVKSMSYAERNGMSGSRGVGDNRTEPARGRCIPIFADRISGHATSSPADDNSDAA</sequence>
<accession>A0A2P9AL12</accession>
<dbReference type="Proteomes" id="UP000245698">
    <property type="component" value="Unassembled WGS sequence"/>
</dbReference>
<reference evidence="2" key="1">
    <citation type="submission" date="2016-12" db="EMBL/GenBank/DDBJ databases">
        <authorList>
            <person name="Brunel B."/>
        </authorList>
    </citation>
    <scope>NUCLEOTIDE SEQUENCE [LARGE SCALE GENOMIC DNA]</scope>
</reference>
<protein>
    <submittedName>
        <fullName evidence="1">Uncharacterized protein</fullName>
    </submittedName>
</protein>
<name>A0A2P9AL12_9HYPH</name>
<keyword evidence="2" id="KW-1185">Reference proteome</keyword>
<dbReference type="EMBL" id="FUIG01000028">
    <property type="protein sequence ID" value="SJM31816.1"/>
    <property type="molecule type" value="Genomic_DNA"/>
</dbReference>
<dbReference type="AlphaFoldDB" id="A0A2P9AL12"/>
<evidence type="ECO:0000313" key="1">
    <source>
        <dbReference type="EMBL" id="SJM31816.1"/>
    </source>
</evidence>